<evidence type="ECO:0000313" key="1">
    <source>
        <dbReference type="EMBL" id="MFC4135069.1"/>
    </source>
</evidence>
<dbReference type="EMBL" id="JBHSAY010000020">
    <property type="protein sequence ID" value="MFC4135069.1"/>
    <property type="molecule type" value="Genomic_DNA"/>
</dbReference>
<dbReference type="RefSeq" id="WP_253762912.1">
    <property type="nucleotide sequence ID" value="NZ_JAMZDZ010000001.1"/>
</dbReference>
<evidence type="ECO:0000313" key="2">
    <source>
        <dbReference type="Proteomes" id="UP001595816"/>
    </source>
</evidence>
<dbReference type="Proteomes" id="UP001595816">
    <property type="component" value="Unassembled WGS sequence"/>
</dbReference>
<keyword evidence="2" id="KW-1185">Reference proteome</keyword>
<gene>
    <name evidence="1" type="ORF">ACFOZ4_31040</name>
</gene>
<proteinExistence type="predicted"/>
<protein>
    <submittedName>
        <fullName evidence="1">Uncharacterized protein</fullName>
    </submittedName>
</protein>
<sequence>MNDDLDLGLDLDVAVAIVGEGAMMSDFLVWTLQHGYQAGERTKVGDGFSRLEIVYRGRVTEQDARSAEENLRRLWTRHAKKPYKVRVSFVPSQGQAWQQKYPASGNW</sequence>
<reference evidence="2" key="1">
    <citation type="journal article" date="2019" name="Int. J. Syst. Evol. Microbiol.">
        <title>The Global Catalogue of Microorganisms (GCM) 10K type strain sequencing project: providing services to taxonomists for standard genome sequencing and annotation.</title>
        <authorList>
            <consortium name="The Broad Institute Genomics Platform"/>
            <consortium name="The Broad Institute Genome Sequencing Center for Infectious Disease"/>
            <person name="Wu L."/>
            <person name="Ma J."/>
        </authorList>
    </citation>
    <scope>NUCLEOTIDE SEQUENCE [LARGE SCALE GENOMIC DNA]</scope>
    <source>
        <strain evidence="2">CGMCC 4.7289</strain>
    </source>
</reference>
<name>A0ABV8LXM2_9ACTN</name>
<accession>A0ABV8LXM2</accession>
<organism evidence="1 2">
    <name type="scientific">Hamadaea flava</name>
    <dbReference type="NCBI Taxonomy" id="1742688"/>
    <lineage>
        <taxon>Bacteria</taxon>
        <taxon>Bacillati</taxon>
        <taxon>Actinomycetota</taxon>
        <taxon>Actinomycetes</taxon>
        <taxon>Micromonosporales</taxon>
        <taxon>Micromonosporaceae</taxon>
        <taxon>Hamadaea</taxon>
    </lineage>
</organism>
<comment type="caution">
    <text evidence="1">The sequence shown here is derived from an EMBL/GenBank/DDBJ whole genome shotgun (WGS) entry which is preliminary data.</text>
</comment>